<accession>A0A813KPI3</accession>
<name>A0A813KPI3_POLGL</name>
<gene>
    <name evidence="1" type="ORF">PGLA2088_LOCUS35464</name>
</gene>
<dbReference type="Proteomes" id="UP000626109">
    <property type="component" value="Unassembled WGS sequence"/>
</dbReference>
<evidence type="ECO:0000313" key="2">
    <source>
        <dbReference type="Proteomes" id="UP000626109"/>
    </source>
</evidence>
<comment type="caution">
    <text evidence="1">The sequence shown here is derived from an EMBL/GenBank/DDBJ whole genome shotgun (WGS) entry which is preliminary data.</text>
</comment>
<protein>
    <submittedName>
        <fullName evidence="1">Uncharacterized protein</fullName>
    </submittedName>
</protein>
<dbReference type="AlphaFoldDB" id="A0A813KPI3"/>
<sequence length="129" mass="14337">MLCSSWLSSGGAPKQCSSCTEAEPRVLQELRGWQLEDIDCDFVRGSVVDWLSLRSLASSFDETWRLRTAPPTQLCPARTELRSAAGGIRSTGQLAARQHDWDGEVGFNSGRAGHDLQFGLRGWGRRWID</sequence>
<reference evidence="1" key="1">
    <citation type="submission" date="2021-02" db="EMBL/GenBank/DDBJ databases">
        <authorList>
            <person name="Dougan E. K."/>
            <person name="Rhodes N."/>
            <person name="Thang M."/>
            <person name="Chan C."/>
        </authorList>
    </citation>
    <scope>NUCLEOTIDE SEQUENCE</scope>
</reference>
<dbReference type="EMBL" id="CAJNNW010031843">
    <property type="protein sequence ID" value="CAE8709440.1"/>
    <property type="molecule type" value="Genomic_DNA"/>
</dbReference>
<evidence type="ECO:0000313" key="1">
    <source>
        <dbReference type="EMBL" id="CAE8709440.1"/>
    </source>
</evidence>
<organism evidence="1 2">
    <name type="scientific">Polarella glacialis</name>
    <name type="common">Dinoflagellate</name>
    <dbReference type="NCBI Taxonomy" id="89957"/>
    <lineage>
        <taxon>Eukaryota</taxon>
        <taxon>Sar</taxon>
        <taxon>Alveolata</taxon>
        <taxon>Dinophyceae</taxon>
        <taxon>Suessiales</taxon>
        <taxon>Suessiaceae</taxon>
        <taxon>Polarella</taxon>
    </lineage>
</organism>
<proteinExistence type="predicted"/>